<keyword evidence="5" id="KW-1185">Reference proteome</keyword>
<dbReference type="Proteomes" id="UP000063953">
    <property type="component" value="Chromosome"/>
</dbReference>
<dbReference type="RefSeq" id="WP_053099654.1">
    <property type="nucleotide sequence ID" value="NZ_CP012365.1"/>
</dbReference>
<evidence type="ECO:0000313" key="4">
    <source>
        <dbReference type="EMBL" id="AKX58745.1"/>
    </source>
</evidence>
<feature type="chain" id="PRO_5005471948" description="Phospholipid-binding lipoprotein MlaA" evidence="3">
    <location>
        <begin position="26"/>
        <end position="244"/>
    </location>
</feature>
<dbReference type="STRING" id="1697053.AKN87_03585"/>
<evidence type="ECO:0000256" key="1">
    <source>
        <dbReference type="ARBA" id="ARBA00010634"/>
    </source>
</evidence>
<organism evidence="4 5">
    <name type="scientific">Thiopseudomonas alkaliphila</name>
    <dbReference type="NCBI Taxonomy" id="1697053"/>
    <lineage>
        <taxon>Bacteria</taxon>
        <taxon>Pseudomonadati</taxon>
        <taxon>Pseudomonadota</taxon>
        <taxon>Gammaproteobacteria</taxon>
        <taxon>Pseudomonadales</taxon>
        <taxon>Pseudomonadaceae</taxon>
        <taxon>Thiopseudomonas</taxon>
    </lineage>
</organism>
<dbReference type="PANTHER" id="PTHR30035:SF3">
    <property type="entry name" value="INTERMEMBRANE PHOSPHOLIPID TRANSPORT SYSTEM LIPOPROTEIN MLAA"/>
    <property type="match status" value="1"/>
</dbReference>
<dbReference type="InterPro" id="IPR007428">
    <property type="entry name" value="MlaA"/>
</dbReference>
<dbReference type="PATRIC" id="fig|1698449.3.peg.295"/>
<evidence type="ECO:0000256" key="2">
    <source>
        <dbReference type="ARBA" id="ARBA00022729"/>
    </source>
</evidence>
<evidence type="ECO:0008006" key="6">
    <source>
        <dbReference type="Google" id="ProtNLM"/>
    </source>
</evidence>
<dbReference type="GO" id="GO:0016020">
    <property type="term" value="C:membrane"/>
    <property type="evidence" value="ECO:0007669"/>
    <property type="project" value="InterPro"/>
</dbReference>
<proteinExistence type="inferred from homology"/>
<feature type="signal peptide" evidence="3">
    <location>
        <begin position="1"/>
        <end position="25"/>
    </location>
</feature>
<evidence type="ECO:0000256" key="3">
    <source>
        <dbReference type="SAM" id="SignalP"/>
    </source>
</evidence>
<dbReference type="Pfam" id="PF04333">
    <property type="entry name" value="MlaA"/>
    <property type="match status" value="1"/>
</dbReference>
<accession>A0A0K1XBI2</accession>
<name>A0A0K1XBI2_9GAMM</name>
<dbReference type="GO" id="GO:0120010">
    <property type="term" value="P:intermembrane phospholipid transfer"/>
    <property type="evidence" value="ECO:0007669"/>
    <property type="project" value="TreeGrafter"/>
</dbReference>
<sequence>MRNRFGRVSLSLAAAALLSSTQVLAEEEWDEDQDLPWEAAEKAADPWESFNRKVFVFNDTLDRWALRPLAAGYRKITPDPVEDGIHNMFQNVGEFRNLANNLVQGKMHEAGVDTARFLFNTTFGLLGFFDVATKMGLQRNQEDFGQTLGKWGVSSGPYLVLPFFGPSTVRDAFGKLPDNYNSPYRYINDVPVRNSSFALDVVDTRAKLIPLERYMTGDRYRFIRNAYLQNREYRVNDGDVVDDF</sequence>
<dbReference type="PANTHER" id="PTHR30035">
    <property type="entry name" value="LIPOPROTEIN VACJ-RELATED"/>
    <property type="match status" value="1"/>
</dbReference>
<dbReference type="EMBL" id="CP012365">
    <property type="protein sequence ID" value="AKX58745.1"/>
    <property type="molecule type" value="Genomic_DNA"/>
</dbReference>
<dbReference type="PRINTS" id="PR01805">
    <property type="entry name" value="VACJLIPOPROT"/>
</dbReference>
<gene>
    <name evidence="4" type="ORF">AKN88_01485</name>
</gene>
<evidence type="ECO:0000313" key="5">
    <source>
        <dbReference type="Proteomes" id="UP000063953"/>
    </source>
</evidence>
<reference evidence="4 5" key="1">
    <citation type="journal article" date="2015" name="Genome Announc.">
        <title>Genome Sequences of Oblitimonas alkaliphila gen. nov. sp. nov. (Proposed), a Novel Bacterium of the Pseudomonadaceae Family.</title>
        <authorList>
            <person name="Lauer A.C."/>
            <person name="Nicholson A.C."/>
            <person name="Humrighouse B.W."/>
            <person name="Emery B."/>
            <person name="Drobish A."/>
            <person name="Juieng P."/>
            <person name="Loparev V."/>
            <person name="McQuiston J.R."/>
        </authorList>
    </citation>
    <scope>NUCLEOTIDE SEQUENCE [LARGE SCALE GENOMIC DNA]</scope>
    <source>
        <strain evidence="4 5">E5571</strain>
    </source>
</reference>
<dbReference type="AlphaFoldDB" id="A0A0K1XBI2"/>
<protein>
    <recommendedName>
        <fullName evidence="6">Phospholipid-binding lipoprotein MlaA</fullName>
    </recommendedName>
</protein>
<keyword evidence="2 3" id="KW-0732">Signal</keyword>
<comment type="similarity">
    <text evidence="1">Belongs to the MlaA family.</text>
</comment>